<evidence type="ECO:0000259" key="3">
    <source>
        <dbReference type="PROSITE" id="PS50048"/>
    </source>
</evidence>
<keyword evidence="5" id="KW-1185">Reference proteome</keyword>
<dbReference type="STRING" id="1382522.W6MJU9"/>
<dbReference type="Gene3D" id="4.10.240.10">
    <property type="entry name" value="Zn(2)-C6 fungal-type DNA-binding domain"/>
    <property type="match status" value="1"/>
</dbReference>
<proteinExistence type="predicted"/>
<dbReference type="PANTHER" id="PTHR37534">
    <property type="entry name" value="TRANSCRIPTIONAL ACTIVATOR PROTEIN UGA3"/>
    <property type="match status" value="1"/>
</dbReference>
<reference evidence="4" key="1">
    <citation type="submission" date="2013-12" db="EMBL/GenBank/DDBJ databases">
        <authorList>
            <person name="Genoscope - CEA"/>
        </authorList>
    </citation>
    <scope>NUCLEOTIDE SEQUENCE</scope>
    <source>
        <strain evidence="4">CBS 1993</strain>
    </source>
</reference>
<dbReference type="GO" id="GO:0045944">
    <property type="term" value="P:positive regulation of transcription by RNA polymerase II"/>
    <property type="evidence" value="ECO:0007669"/>
    <property type="project" value="TreeGrafter"/>
</dbReference>
<reference evidence="4" key="2">
    <citation type="submission" date="2014-02" db="EMBL/GenBank/DDBJ databases">
        <title>Complete DNA sequence of /Kuraishia capsulata/ illustrates novel genomic features among budding yeasts (/Saccharomycotina/).</title>
        <authorList>
            <person name="Morales L."/>
            <person name="Noel B."/>
            <person name="Porcel B."/>
            <person name="Marcet-Houben M."/>
            <person name="Hullo M-F."/>
            <person name="Sacerdot C."/>
            <person name="Tekaia F."/>
            <person name="Leh-Louis V."/>
            <person name="Despons L."/>
            <person name="Khanna V."/>
            <person name="Aury J-M."/>
            <person name="Barbe V."/>
            <person name="Couloux A."/>
            <person name="Labadie K."/>
            <person name="Pelletier E."/>
            <person name="Souciet J-L."/>
            <person name="Boekhout T."/>
            <person name="Gabaldon T."/>
            <person name="Wincker P."/>
            <person name="Dujon B."/>
        </authorList>
    </citation>
    <scope>NUCLEOTIDE SEQUENCE</scope>
    <source>
        <strain evidence="4">CBS 1993</strain>
    </source>
</reference>
<feature type="domain" description="Zn(2)-C6 fungal-type" evidence="3">
    <location>
        <begin position="11"/>
        <end position="41"/>
    </location>
</feature>
<sequence length="561" mass="64076">MIISQKRSRAACEKCKISKKKCDEVKPACTRCQKKGINCSYRIKLQFREDLESKGHSFGREGVWKKNKQAPKPLQVSRSYDQLLKNAFFTPIDFPEKLHYVFHSKVQVRVSSPLQSSIIPVDVTNELIHLDNYDTAVSLSTECMIDYLGAMLTPFSTQLLMGVPVKKSIDISMLLQFSQTNPNIFYLLLAMGACQLSKKSRNIDKAQQWMAWSAKFRERGEEQLADFIRSPDTAKSTLSILLCLMLMIILEIGDNNSKWTKYLRLSRGILNKRNLKIAETEFENCVLTFIIEFLIYQESMGRTACQDISLFVEYTDLLGLGSNEGKAIVPWMGCSTALVSVISDITDLSFERNKSSGSSGKMFPRLCTLLEKSLNDMELDLRPYRMQNQDAPESLIEMLSRETVPKGIASKEELCFLMTCEVKRMAATVFLKCSLLNSEPQHTSISNLIKLTFDYMKIIVIDHGKLWGSLLLWPIFICAVEISPLSEHCEKQRRLCLDLLDKLEWRTWGSVESTKQIIMDVWTKRDSLVHAEDSRPRVIGEESLNDWEMFVADTSFQISLA</sequence>
<dbReference type="Proteomes" id="UP000019384">
    <property type="component" value="Unassembled WGS sequence"/>
</dbReference>
<dbReference type="CDD" id="cd00067">
    <property type="entry name" value="GAL4"/>
    <property type="match status" value="1"/>
</dbReference>
<dbReference type="Pfam" id="PF11951">
    <property type="entry name" value="Fungal_trans_2"/>
    <property type="match status" value="1"/>
</dbReference>
<name>W6MJU9_9ASCO</name>
<dbReference type="GeneID" id="34519662"/>
<comment type="subcellular location">
    <subcellularLocation>
        <location evidence="1">Nucleus</location>
    </subcellularLocation>
</comment>
<accession>W6MJU9</accession>
<evidence type="ECO:0000256" key="1">
    <source>
        <dbReference type="ARBA" id="ARBA00004123"/>
    </source>
</evidence>
<dbReference type="GO" id="GO:0000976">
    <property type="term" value="F:transcription cis-regulatory region binding"/>
    <property type="evidence" value="ECO:0007669"/>
    <property type="project" value="TreeGrafter"/>
</dbReference>
<keyword evidence="2" id="KW-0539">Nucleus</keyword>
<dbReference type="OrthoDB" id="5069333at2759"/>
<dbReference type="GO" id="GO:0005634">
    <property type="term" value="C:nucleus"/>
    <property type="evidence" value="ECO:0007669"/>
    <property type="project" value="UniProtKB-SubCell"/>
</dbReference>
<dbReference type="AlphaFoldDB" id="W6MJU9"/>
<dbReference type="RefSeq" id="XP_022458274.1">
    <property type="nucleotide sequence ID" value="XM_022602472.1"/>
</dbReference>
<dbReference type="HOGENOM" id="CLU_015493_4_0_1"/>
<dbReference type="InterPro" id="IPR021858">
    <property type="entry name" value="Fun_TF"/>
</dbReference>
<dbReference type="PROSITE" id="PS00463">
    <property type="entry name" value="ZN2_CY6_FUNGAL_1"/>
    <property type="match status" value="1"/>
</dbReference>
<gene>
    <name evidence="4" type="ORF">KUCA_T00002239001</name>
</gene>
<dbReference type="EMBL" id="HG793127">
    <property type="protein sequence ID" value="CDK26268.1"/>
    <property type="molecule type" value="Genomic_DNA"/>
</dbReference>
<dbReference type="PROSITE" id="PS50048">
    <property type="entry name" value="ZN2_CY6_FUNGAL_2"/>
    <property type="match status" value="1"/>
</dbReference>
<dbReference type="SUPFAM" id="SSF57701">
    <property type="entry name" value="Zn2/Cys6 DNA-binding domain"/>
    <property type="match status" value="1"/>
</dbReference>
<dbReference type="Pfam" id="PF00172">
    <property type="entry name" value="Zn_clus"/>
    <property type="match status" value="1"/>
</dbReference>
<evidence type="ECO:0000313" key="4">
    <source>
        <dbReference type="EMBL" id="CDK26268.1"/>
    </source>
</evidence>
<protein>
    <recommendedName>
        <fullName evidence="3">Zn(2)-C6 fungal-type domain-containing protein</fullName>
    </recommendedName>
</protein>
<dbReference type="InterPro" id="IPR036864">
    <property type="entry name" value="Zn2-C6_fun-type_DNA-bd_sf"/>
</dbReference>
<dbReference type="PANTHER" id="PTHR37534:SF49">
    <property type="entry name" value="LYSINE BIOSYNTHESIS REGULATORY PROTEIN LYS14"/>
    <property type="match status" value="1"/>
</dbReference>
<evidence type="ECO:0000313" key="5">
    <source>
        <dbReference type="Proteomes" id="UP000019384"/>
    </source>
</evidence>
<organism evidence="4 5">
    <name type="scientific">Kuraishia capsulata CBS 1993</name>
    <dbReference type="NCBI Taxonomy" id="1382522"/>
    <lineage>
        <taxon>Eukaryota</taxon>
        <taxon>Fungi</taxon>
        <taxon>Dikarya</taxon>
        <taxon>Ascomycota</taxon>
        <taxon>Saccharomycotina</taxon>
        <taxon>Pichiomycetes</taxon>
        <taxon>Pichiales</taxon>
        <taxon>Pichiaceae</taxon>
        <taxon>Kuraishia</taxon>
    </lineage>
</organism>
<dbReference type="SMART" id="SM00066">
    <property type="entry name" value="GAL4"/>
    <property type="match status" value="1"/>
</dbReference>
<dbReference type="GO" id="GO:0000981">
    <property type="term" value="F:DNA-binding transcription factor activity, RNA polymerase II-specific"/>
    <property type="evidence" value="ECO:0007669"/>
    <property type="project" value="InterPro"/>
</dbReference>
<evidence type="ECO:0000256" key="2">
    <source>
        <dbReference type="ARBA" id="ARBA00023242"/>
    </source>
</evidence>
<dbReference type="GO" id="GO:0008270">
    <property type="term" value="F:zinc ion binding"/>
    <property type="evidence" value="ECO:0007669"/>
    <property type="project" value="InterPro"/>
</dbReference>
<dbReference type="InterPro" id="IPR001138">
    <property type="entry name" value="Zn2Cys6_DnaBD"/>
</dbReference>